<dbReference type="PROSITE" id="PS51898">
    <property type="entry name" value="TYR_RECOMBINASE"/>
    <property type="match status" value="1"/>
</dbReference>
<dbReference type="EMBL" id="VMHL01000001">
    <property type="protein sequence ID" value="TSJ91853.1"/>
    <property type="molecule type" value="Genomic_DNA"/>
</dbReference>
<dbReference type="AlphaFoldDB" id="A0A556RSP7"/>
<evidence type="ECO:0000256" key="2">
    <source>
        <dbReference type="ARBA" id="ARBA00022908"/>
    </source>
</evidence>
<evidence type="ECO:0000256" key="3">
    <source>
        <dbReference type="ARBA" id="ARBA00023172"/>
    </source>
</evidence>
<name>A0A556RSP7_9GAMM</name>
<sequence length="230" mass="26459">MNQILDFSVDCGAIEYNPCLRIIKAFAVHQEQHLATISYKELPEFLEKLHSTDKVSFVVKNLVMWQLLTMVRPKEAVSVEWSEIDFEKQEWTIPAEKMKGKKGHNNYHVVPLSKQALIILSELRPFSAHSKFVFPNRTKRNDHMSSQTANMAIKRAGFEGRLTAHGLRALASTTLNEKSSELNFNPDAIEACLAHKIAGEVRKAYNRSTYLDERRNIMDWWGDFIYSTDT</sequence>
<organism evidence="5 6">
    <name type="scientific">Gilliamella apicola</name>
    <dbReference type="NCBI Taxonomy" id="1196095"/>
    <lineage>
        <taxon>Bacteria</taxon>
        <taxon>Pseudomonadati</taxon>
        <taxon>Pseudomonadota</taxon>
        <taxon>Gammaproteobacteria</taxon>
        <taxon>Orbales</taxon>
        <taxon>Orbaceae</taxon>
        <taxon>Gilliamella</taxon>
    </lineage>
</organism>
<evidence type="ECO:0000313" key="6">
    <source>
        <dbReference type="Proteomes" id="UP000319138"/>
    </source>
</evidence>
<gene>
    <name evidence="5" type="ORF">FPQ14_00885</name>
</gene>
<dbReference type="InterPro" id="IPR050808">
    <property type="entry name" value="Phage_Integrase"/>
</dbReference>
<keyword evidence="2" id="KW-0229">DNA integration</keyword>
<dbReference type="GO" id="GO:0015074">
    <property type="term" value="P:DNA integration"/>
    <property type="evidence" value="ECO:0007669"/>
    <property type="project" value="UniProtKB-KW"/>
</dbReference>
<dbReference type="CDD" id="cd00801">
    <property type="entry name" value="INT_P4_C"/>
    <property type="match status" value="1"/>
</dbReference>
<reference evidence="5 6" key="1">
    <citation type="submission" date="2019-07" db="EMBL/GenBank/DDBJ databases">
        <title>Gilliamella genomes.</title>
        <authorList>
            <person name="Zheng H."/>
        </authorList>
    </citation>
    <scope>NUCLEOTIDE SEQUENCE [LARGE SCALE GENOMIC DNA]</scope>
    <source>
        <strain evidence="5 6">W8131</strain>
    </source>
</reference>
<dbReference type="InterPro" id="IPR013762">
    <property type="entry name" value="Integrase-like_cat_sf"/>
</dbReference>
<dbReference type="Proteomes" id="UP000319138">
    <property type="component" value="Unassembled WGS sequence"/>
</dbReference>
<dbReference type="PANTHER" id="PTHR30629:SF6">
    <property type="entry name" value="PROPHAGE INTEGRASE INTA-RELATED"/>
    <property type="match status" value="1"/>
</dbReference>
<dbReference type="Gene3D" id="1.10.443.10">
    <property type="entry name" value="Intergrase catalytic core"/>
    <property type="match status" value="1"/>
</dbReference>
<comment type="similarity">
    <text evidence="1">Belongs to the 'phage' integrase family.</text>
</comment>
<protein>
    <submittedName>
        <fullName evidence="5">Tyrosine-type recombinase/integrase</fullName>
    </submittedName>
</protein>
<proteinExistence type="inferred from homology"/>
<comment type="caution">
    <text evidence="5">The sequence shown here is derived from an EMBL/GenBank/DDBJ whole genome shotgun (WGS) entry which is preliminary data.</text>
</comment>
<dbReference type="GO" id="GO:0003677">
    <property type="term" value="F:DNA binding"/>
    <property type="evidence" value="ECO:0007669"/>
    <property type="project" value="InterPro"/>
</dbReference>
<dbReference type="GO" id="GO:0006310">
    <property type="term" value="P:DNA recombination"/>
    <property type="evidence" value="ECO:0007669"/>
    <property type="project" value="UniProtKB-KW"/>
</dbReference>
<evidence type="ECO:0000259" key="4">
    <source>
        <dbReference type="PROSITE" id="PS51898"/>
    </source>
</evidence>
<dbReference type="Pfam" id="PF00589">
    <property type="entry name" value="Phage_integrase"/>
    <property type="match status" value="1"/>
</dbReference>
<dbReference type="InterPro" id="IPR002104">
    <property type="entry name" value="Integrase_catalytic"/>
</dbReference>
<keyword evidence="3" id="KW-0233">DNA recombination</keyword>
<evidence type="ECO:0000256" key="1">
    <source>
        <dbReference type="ARBA" id="ARBA00008857"/>
    </source>
</evidence>
<accession>A0A556RSP7</accession>
<evidence type="ECO:0000313" key="5">
    <source>
        <dbReference type="EMBL" id="TSJ91853.1"/>
    </source>
</evidence>
<dbReference type="InterPro" id="IPR011010">
    <property type="entry name" value="DNA_brk_join_enz"/>
</dbReference>
<dbReference type="SUPFAM" id="SSF56349">
    <property type="entry name" value="DNA breaking-rejoining enzymes"/>
    <property type="match status" value="1"/>
</dbReference>
<dbReference type="PANTHER" id="PTHR30629">
    <property type="entry name" value="PROPHAGE INTEGRASE"/>
    <property type="match status" value="1"/>
</dbReference>
<feature type="domain" description="Tyr recombinase" evidence="4">
    <location>
        <begin position="32"/>
        <end position="219"/>
    </location>
</feature>